<comment type="caution">
    <text evidence="1">The sequence shown here is derived from an EMBL/GenBank/DDBJ whole genome shotgun (WGS) entry which is preliminary data.</text>
</comment>
<reference evidence="1" key="1">
    <citation type="journal article" date="2021" name="PeerJ">
        <title>Analysis of 44 Vibrio anguillarum genomes reveals high genetic diversity.</title>
        <authorList>
            <person name="Hansen M.J."/>
            <person name="Dalsgaard I."/>
        </authorList>
    </citation>
    <scope>NUCLEOTIDE SEQUENCE</scope>
    <source>
        <strain evidence="1">850617-1/1</strain>
    </source>
</reference>
<feature type="non-terminal residue" evidence="1">
    <location>
        <position position="88"/>
    </location>
</feature>
<dbReference type="EMBL" id="SCLC01000309">
    <property type="protein sequence ID" value="MBF4436714.1"/>
    <property type="molecule type" value="Genomic_DNA"/>
</dbReference>
<sequence length="88" mass="9982">GQLTQGQSKALSNDGQLVLSKDHVLFNKVATVPANRMREYAHRISDLVYQELTGDKGAFLTRIAYVVVNDDEQYPYQLRVADYDGYNE</sequence>
<dbReference type="Proteomes" id="UP000786185">
    <property type="component" value="Unassembled WGS sequence"/>
</dbReference>
<evidence type="ECO:0000313" key="1">
    <source>
        <dbReference type="EMBL" id="MBF4436714.1"/>
    </source>
</evidence>
<feature type="non-terminal residue" evidence="1">
    <location>
        <position position="1"/>
    </location>
</feature>
<protein>
    <submittedName>
        <fullName evidence="1">Tol-Pal system protein TolB</fullName>
    </submittedName>
</protein>
<evidence type="ECO:0000313" key="2">
    <source>
        <dbReference type="Proteomes" id="UP000786185"/>
    </source>
</evidence>
<accession>A0AAW4BI02</accession>
<gene>
    <name evidence="1" type="ORF">ERJ77_19890</name>
</gene>
<organism evidence="1 2">
    <name type="scientific">Vibrio anguillarum</name>
    <name type="common">Listonella anguillarum</name>
    <dbReference type="NCBI Taxonomy" id="55601"/>
    <lineage>
        <taxon>Bacteria</taxon>
        <taxon>Pseudomonadati</taxon>
        <taxon>Pseudomonadota</taxon>
        <taxon>Gammaproteobacteria</taxon>
        <taxon>Vibrionales</taxon>
        <taxon>Vibrionaceae</taxon>
        <taxon>Vibrio</taxon>
    </lineage>
</organism>
<name>A0AAW4BI02_VIBAN</name>
<dbReference type="AlphaFoldDB" id="A0AAW4BI02"/>
<dbReference type="Gene3D" id="3.40.50.10070">
    <property type="entry name" value="TolB, N-terminal domain"/>
    <property type="match status" value="1"/>
</dbReference>
<dbReference type="SUPFAM" id="SSF52964">
    <property type="entry name" value="TolB, N-terminal domain"/>
    <property type="match status" value="1"/>
</dbReference>
<proteinExistence type="predicted"/>